<comment type="caution">
    <text evidence="1">The sequence shown here is derived from an EMBL/GenBank/DDBJ whole genome shotgun (WGS) entry which is preliminary data.</text>
</comment>
<dbReference type="GO" id="GO:0008483">
    <property type="term" value="F:transaminase activity"/>
    <property type="evidence" value="ECO:0007669"/>
    <property type="project" value="UniProtKB-KW"/>
</dbReference>
<organism evidence="1 2">
    <name type="scientific">Chryseosolibacter histidini</name>
    <dbReference type="NCBI Taxonomy" id="2782349"/>
    <lineage>
        <taxon>Bacteria</taxon>
        <taxon>Pseudomonadati</taxon>
        <taxon>Bacteroidota</taxon>
        <taxon>Cytophagia</taxon>
        <taxon>Cytophagales</taxon>
        <taxon>Chryseotaleaceae</taxon>
        <taxon>Chryseosolibacter</taxon>
    </lineage>
</organism>
<protein>
    <submittedName>
        <fullName evidence="1">Aminotransferase class IV</fullName>
    </submittedName>
</protein>
<evidence type="ECO:0000313" key="2">
    <source>
        <dbReference type="Proteomes" id="UP001319200"/>
    </source>
</evidence>
<proteinExistence type="predicted"/>
<dbReference type="RefSeq" id="WP_254168195.1">
    <property type="nucleotide sequence ID" value="NZ_JAHESF010000032.1"/>
</dbReference>
<dbReference type="InterPro" id="IPR036038">
    <property type="entry name" value="Aminotransferase-like"/>
</dbReference>
<dbReference type="AlphaFoldDB" id="A0AAP2DQZ6"/>
<evidence type="ECO:0000313" key="1">
    <source>
        <dbReference type="EMBL" id="MBT1699934.1"/>
    </source>
</evidence>
<name>A0AAP2DQZ6_9BACT</name>
<dbReference type="Proteomes" id="UP001319200">
    <property type="component" value="Unassembled WGS sequence"/>
</dbReference>
<dbReference type="InterPro" id="IPR043131">
    <property type="entry name" value="BCAT-like_N"/>
</dbReference>
<reference evidence="1 2" key="1">
    <citation type="submission" date="2021-05" db="EMBL/GenBank/DDBJ databases">
        <title>A Polyphasic approach of four new species of the genus Ohtaekwangia: Ohtaekwangia histidinii sp. nov., Ohtaekwangia cretensis sp. nov., Ohtaekwangia indiensis sp. nov., Ohtaekwangia reichenbachii sp. nov. from diverse environment.</title>
        <authorList>
            <person name="Octaviana S."/>
        </authorList>
    </citation>
    <scope>NUCLEOTIDE SEQUENCE [LARGE SCALE GENOMIC DNA]</scope>
    <source>
        <strain evidence="1 2">PWU4</strain>
    </source>
</reference>
<dbReference type="EMBL" id="JAHESF010000032">
    <property type="protein sequence ID" value="MBT1699934.1"/>
    <property type="molecule type" value="Genomic_DNA"/>
</dbReference>
<dbReference type="Pfam" id="PF01063">
    <property type="entry name" value="Aminotran_4"/>
    <property type="match status" value="1"/>
</dbReference>
<dbReference type="Gene3D" id="3.20.10.10">
    <property type="entry name" value="D-amino Acid Aminotransferase, subunit A, domain 2"/>
    <property type="match status" value="1"/>
</dbReference>
<dbReference type="Gene3D" id="3.30.470.10">
    <property type="match status" value="1"/>
</dbReference>
<keyword evidence="1" id="KW-0032">Aminotransferase</keyword>
<sequence>MSLLIESIKVVDGRFCNLFYHEQRMIRSLNALCGVDEDLNLEHFLQELQVPSQGVFKCRIVYDEMTKEVEFVPYEPKPIRSLRVVEHDRINYEFKYKDRKNIEKLFALREDCDDILIVKKRHVTDSSFANIVLKRDGEWYTPWSALLKGTMRQKLIDNGTIAEEEITVADLPSFQTFKLINAMLEFDGPEIDVSQIVL</sequence>
<keyword evidence="2" id="KW-1185">Reference proteome</keyword>
<gene>
    <name evidence="1" type="ORF">KK083_23815</name>
</gene>
<dbReference type="InterPro" id="IPR001544">
    <property type="entry name" value="Aminotrans_IV"/>
</dbReference>
<dbReference type="SUPFAM" id="SSF56752">
    <property type="entry name" value="D-aminoacid aminotransferase-like PLP-dependent enzymes"/>
    <property type="match status" value="1"/>
</dbReference>
<keyword evidence="1" id="KW-0808">Transferase</keyword>
<accession>A0AAP2DQZ6</accession>
<dbReference type="InterPro" id="IPR043132">
    <property type="entry name" value="BCAT-like_C"/>
</dbReference>